<dbReference type="GO" id="GO:0046872">
    <property type="term" value="F:metal ion binding"/>
    <property type="evidence" value="ECO:0007669"/>
    <property type="project" value="UniProtKB-KW"/>
</dbReference>
<dbReference type="GO" id="GO:0020037">
    <property type="term" value="F:heme binding"/>
    <property type="evidence" value="ECO:0007669"/>
    <property type="project" value="TreeGrafter"/>
</dbReference>
<dbReference type="SMART" id="SM01117">
    <property type="entry name" value="Cyt-b5"/>
    <property type="match status" value="1"/>
</dbReference>
<comment type="similarity">
    <text evidence="4">Belongs to the cytochrome b5 family.</text>
</comment>
<evidence type="ECO:0000256" key="4">
    <source>
        <dbReference type="ARBA" id="ARBA00038168"/>
    </source>
</evidence>
<reference evidence="7 8" key="1">
    <citation type="journal article" date="2015" name="Nature">
        <title>rRNA introns, odd ribosomes, and small enigmatic genomes across a large radiation of phyla.</title>
        <authorList>
            <person name="Brown C.T."/>
            <person name="Hug L.A."/>
            <person name="Thomas B.C."/>
            <person name="Sharon I."/>
            <person name="Castelle C.J."/>
            <person name="Singh A."/>
            <person name="Wilkins M.J."/>
            <person name="Williams K.H."/>
            <person name="Banfield J.F."/>
        </authorList>
    </citation>
    <scope>NUCLEOTIDE SEQUENCE [LARGE SCALE GENOMIC DNA]</scope>
</reference>
<dbReference type="EMBL" id="LBXZ01000002">
    <property type="protein sequence ID" value="KKR41042.1"/>
    <property type="molecule type" value="Genomic_DNA"/>
</dbReference>
<dbReference type="Proteomes" id="UP000034072">
    <property type="component" value="Unassembled WGS sequence"/>
</dbReference>
<feature type="domain" description="Cytochrome b5 heme-binding" evidence="6">
    <location>
        <begin position="56"/>
        <end position="126"/>
    </location>
</feature>
<keyword evidence="2" id="KW-0479">Metal-binding</keyword>
<evidence type="ECO:0000256" key="3">
    <source>
        <dbReference type="ARBA" id="ARBA00023004"/>
    </source>
</evidence>
<comment type="caution">
    <text evidence="7">The sequence shown here is derived from an EMBL/GenBank/DDBJ whole genome shotgun (WGS) entry which is preliminary data.</text>
</comment>
<dbReference type="PANTHER" id="PTHR19359">
    <property type="entry name" value="CYTOCHROME B5"/>
    <property type="match status" value="1"/>
</dbReference>
<dbReference type="AlphaFoldDB" id="A0A0G0TT18"/>
<proteinExistence type="inferred from homology"/>
<gene>
    <name evidence="7" type="ORF">UT75_C0002G0079</name>
</gene>
<feature type="compositionally biased region" description="Polar residues" evidence="5">
    <location>
        <begin position="28"/>
        <end position="52"/>
    </location>
</feature>
<dbReference type="InterPro" id="IPR050668">
    <property type="entry name" value="Cytochrome_b5"/>
</dbReference>
<organism evidence="7 8">
    <name type="scientific">Candidatus Yanofskybacteria bacterium GW2011_GWE2_40_11</name>
    <dbReference type="NCBI Taxonomy" id="1619033"/>
    <lineage>
        <taxon>Bacteria</taxon>
        <taxon>Candidatus Yanofskyibacteriota</taxon>
    </lineage>
</organism>
<protein>
    <recommendedName>
        <fullName evidence="6">Cytochrome b5 heme-binding domain-containing protein</fullName>
    </recommendedName>
</protein>
<keyword evidence="1" id="KW-0349">Heme</keyword>
<dbReference type="PRINTS" id="PR00363">
    <property type="entry name" value="CYTOCHROMEB5"/>
</dbReference>
<dbReference type="Gene3D" id="3.10.120.10">
    <property type="entry name" value="Cytochrome b5-like heme/steroid binding domain"/>
    <property type="match status" value="1"/>
</dbReference>
<dbReference type="SUPFAM" id="SSF55856">
    <property type="entry name" value="Cytochrome b5-like heme/steroid binding domain"/>
    <property type="match status" value="1"/>
</dbReference>
<sequence length="128" mass="13689">MYKKILILGVFLAAGVLILVFTAKDNTNKSSTVSPTASPSITPKSQDTSSGHTLLDVASHNGRPSCWSVVNGKIYDLTSWIDKHPGGSDRILKICGTDGSANFNNQHGGKQKPADQLVNFYVGDLSVR</sequence>
<evidence type="ECO:0000259" key="6">
    <source>
        <dbReference type="PROSITE" id="PS50255"/>
    </source>
</evidence>
<dbReference type="InterPro" id="IPR001199">
    <property type="entry name" value="Cyt_B5-like_heme/steroid-bd"/>
</dbReference>
<evidence type="ECO:0000313" key="8">
    <source>
        <dbReference type="Proteomes" id="UP000034072"/>
    </source>
</evidence>
<evidence type="ECO:0000256" key="2">
    <source>
        <dbReference type="ARBA" id="ARBA00022723"/>
    </source>
</evidence>
<keyword evidence="3" id="KW-0408">Iron</keyword>
<dbReference type="GO" id="GO:0016020">
    <property type="term" value="C:membrane"/>
    <property type="evidence" value="ECO:0007669"/>
    <property type="project" value="TreeGrafter"/>
</dbReference>
<dbReference type="PROSITE" id="PS50255">
    <property type="entry name" value="CYTOCHROME_B5_2"/>
    <property type="match status" value="1"/>
</dbReference>
<feature type="region of interest" description="Disordered" evidence="5">
    <location>
        <begin position="28"/>
        <end position="55"/>
    </location>
</feature>
<accession>A0A0G0TT18</accession>
<evidence type="ECO:0000313" key="7">
    <source>
        <dbReference type="EMBL" id="KKR41042.1"/>
    </source>
</evidence>
<dbReference type="InterPro" id="IPR036400">
    <property type="entry name" value="Cyt_B5-like_heme/steroid_sf"/>
</dbReference>
<evidence type="ECO:0000256" key="1">
    <source>
        <dbReference type="ARBA" id="ARBA00022617"/>
    </source>
</evidence>
<evidence type="ECO:0000256" key="5">
    <source>
        <dbReference type="SAM" id="MobiDB-lite"/>
    </source>
</evidence>
<dbReference type="Pfam" id="PF00173">
    <property type="entry name" value="Cyt-b5"/>
    <property type="match status" value="1"/>
</dbReference>
<name>A0A0G0TT18_9BACT</name>